<dbReference type="InterPro" id="IPR013785">
    <property type="entry name" value="Aldolase_TIM"/>
</dbReference>
<dbReference type="AlphaFoldDB" id="S0KAQ7"/>
<comment type="caution">
    <text evidence="10">The sequence shown here is derived from an EMBL/GenBank/DDBJ whole genome shotgun (WGS) entry which is preliminary data.</text>
</comment>
<dbReference type="InterPro" id="IPR058240">
    <property type="entry name" value="rSAM_sf"/>
</dbReference>
<evidence type="ECO:0000256" key="1">
    <source>
        <dbReference type="ARBA" id="ARBA00001966"/>
    </source>
</evidence>
<evidence type="ECO:0000313" key="11">
    <source>
        <dbReference type="Proteomes" id="UP000014113"/>
    </source>
</evidence>
<dbReference type="InterPro" id="IPR007197">
    <property type="entry name" value="rSAM"/>
</dbReference>
<dbReference type="eggNOG" id="COG1180">
    <property type="taxonomic scope" value="Bacteria"/>
</dbReference>
<dbReference type="GO" id="GO:0016491">
    <property type="term" value="F:oxidoreductase activity"/>
    <property type="evidence" value="ECO:0007669"/>
    <property type="project" value="UniProtKB-KW"/>
</dbReference>
<keyword evidence="11" id="KW-1185">Reference proteome</keyword>
<evidence type="ECO:0000313" key="10">
    <source>
        <dbReference type="EMBL" id="EOW80491.1"/>
    </source>
</evidence>
<protein>
    <recommendedName>
        <fullName evidence="9">Radical SAM core domain-containing protein</fullName>
    </recommendedName>
</protein>
<dbReference type="SFLD" id="SFLDS00029">
    <property type="entry name" value="Radical_SAM"/>
    <property type="match status" value="1"/>
</dbReference>
<dbReference type="InterPro" id="IPR001989">
    <property type="entry name" value="Radical_activat_CS"/>
</dbReference>
<dbReference type="SFLD" id="SFLDG01066">
    <property type="entry name" value="organic_radical-activating_enz"/>
    <property type="match status" value="1"/>
</dbReference>
<proteinExistence type="inferred from homology"/>
<dbReference type="PATRIC" id="fig|1121865.3.peg.1018"/>
<evidence type="ECO:0000256" key="7">
    <source>
        <dbReference type="ARBA" id="ARBA00023004"/>
    </source>
</evidence>
<comment type="cofactor">
    <cofactor evidence="1">
        <name>[4Fe-4S] cluster</name>
        <dbReference type="ChEBI" id="CHEBI:49883"/>
    </cofactor>
</comment>
<evidence type="ECO:0000256" key="3">
    <source>
        <dbReference type="ARBA" id="ARBA00022485"/>
    </source>
</evidence>
<accession>S0KAQ7</accession>
<dbReference type="PANTHER" id="PTHR30352:SF4">
    <property type="entry name" value="PYRUVATE FORMATE-LYASE 2-ACTIVATING ENZYME"/>
    <property type="match status" value="1"/>
</dbReference>
<gene>
    <name evidence="10" type="ORF">I568_01668</name>
</gene>
<feature type="domain" description="Radical SAM core" evidence="9">
    <location>
        <begin position="21"/>
        <end position="256"/>
    </location>
</feature>
<dbReference type="GO" id="GO:0046872">
    <property type="term" value="F:metal ion binding"/>
    <property type="evidence" value="ECO:0007669"/>
    <property type="project" value="UniProtKB-KW"/>
</dbReference>
<keyword evidence="8" id="KW-0411">Iron-sulfur</keyword>
<dbReference type="PIRSF" id="PIRSF000371">
    <property type="entry name" value="PFL_act_enz"/>
    <property type="match status" value="1"/>
</dbReference>
<evidence type="ECO:0000256" key="2">
    <source>
        <dbReference type="ARBA" id="ARBA00009777"/>
    </source>
</evidence>
<dbReference type="Gene3D" id="3.20.20.70">
    <property type="entry name" value="Aldolase class I"/>
    <property type="match status" value="1"/>
</dbReference>
<evidence type="ECO:0000259" key="9">
    <source>
        <dbReference type="PROSITE" id="PS51918"/>
    </source>
</evidence>
<dbReference type="OrthoDB" id="9782387at2"/>
<keyword evidence="5" id="KW-0479">Metal-binding</keyword>
<organism evidence="10 11">
    <name type="scientific">Enterococcus columbae DSM 7374 = ATCC 51263</name>
    <dbReference type="NCBI Taxonomy" id="1121865"/>
    <lineage>
        <taxon>Bacteria</taxon>
        <taxon>Bacillati</taxon>
        <taxon>Bacillota</taxon>
        <taxon>Bacilli</taxon>
        <taxon>Lactobacillales</taxon>
        <taxon>Enterococcaceae</taxon>
        <taxon>Enterococcus</taxon>
    </lineage>
</organism>
<name>S0KAQ7_9ENTE</name>
<dbReference type="PROSITE" id="PS01087">
    <property type="entry name" value="RADICAL_ACTIVATING"/>
    <property type="match status" value="1"/>
</dbReference>
<keyword evidence="6" id="KW-0560">Oxidoreductase</keyword>
<evidence type="ECO:0000256" key="6">
    <source>
        <dbReference type="ARBA" id="ARBA00023002"/>
    </source>
</evidence>
<reference evidence="10 11" key="1">
    <citation type="submission" date="2013-03" db="EMBL/GenBank/DDBJ databases">
        <title>The Genome Sequence of Enterococcus columbae ATCC_51263 (PacBio/Illumina hybrid assembly).</title>
        <authorList>
            <consortium name="The Broad Institute Genomics Platform"/>
            <consortium name="The Broad Institute Genome Sequencing Center for Infectious Disease"/>
            <person name="Earl A."/>
            <person name="Russ C."/>
            <person name="Gilmore M."/>
            <person name="Surin D."/>
            <person name="Walker B."/>
            <person name="Young S."/>
            <person name="Zeng Q."/>
            <person name="Gargeya S."/>
            <person name="Fitzgerald M."/>
            <person name="Haas B."/>
            <person name="Abouelleil A."/>
            <person name="Allen A.W."/>
            <person name="Alvarado L."/>
            <person name="Arachchi H.M."/>
            <person name="Berlin A.M."/>
            <person name="Chapman S.B."/>
            <person name="Gainer-Dewar J."/>
            <person name="Goldberg J."/>
            <person name="Griggs A."/>
            <person name="Gujja S."/>
            <person name="Hansen M."/>
            <person name="Howarth C."/>
            <person name="Imamovic A."/>
            <person name="Ireland A."/>
            <person name="Larimer J."/>
            <person name="McCowan C."/>
            <person name="Murphy C."/>
            <person name="Pearson M."/>
            <person name="Poon T.W."/>
            <person name="Priest M."/>
            <person name="Roberts A."/>
            <person name="Saif S."/>
            <person name="Shea T."/>
            <person name="Sisk P."/>
            <person name="Sykes S."/>
            <person name="Wortman J."/>
            <person name="Nusbaum C."/>
            <person name="Birren B."/>
        </authorList>
    </citation>
    <scope>NUCLEOTIDE SEQUENCE [LARGE SCALE GENOMIC DNA]</scope>
    <source>
        <strain evidence="10 11">ATCC 51263</strain>
    </source>
</reference>
<dbReference type="PROSITE" id="PS51918">
    <property type="entry name" value="RADICAL_SAM"/>
    <property type="match status" value="1"/>
</dbReference>
<keyword evidence="3" id="KW-0004">4Fe-4S</keyword>
<dbReference type="CDD" id="cd01335">
    <property type="entry name" value="Radical_SAM"/>
    <property type="match status" value="1"/>
</dbReference>
<comment type="similarity">
    <text evidence="2">Belongs to the organic radical-activating enzymes family.</text>
</comment>
<dbReference type="Proteomes" id="UP000014113">
    <property type="component" value="Unassembled WGS sequence"/>
</dbReference>
<keyword evidence="7" id="KW-0408">Iron</keyword>
<dbReference type="STRING" id="1121865.OMW_01048"/>
<dbReference type="InterPro" id="IPR012839">
    <property type="entry name" value="Organic_radical_activase"/>
</dbReference>
<dbReference type="NCBIfam" id="TIGR02494">
    <property type="entry name" value="PFLE_PFLC"/>
    <property type="match status" value="1"/>
</dbReference>
<keyword evidence="4" id="KW-0949">S-adenosyl-L-methionine</keyword>
<evidence type="ECO:0000256" key="8">
    <source>
        <dbReference type="ARBA" id="ARBA00023014"/>
    </source>
</evidence>
<dbReference type="SUPFAM" id="SSF102114">
    <property type="entry name" value="Radical SAM enzymes"/>
    <property type="match status" value="1"/>
</dbReference>
<sequence>MPSTQTKLTACIFNIQKFSLHDGPGIRTVVFFKGCPLRCYWCANPESQNTYPEKMFHPQKNKMQTVGEIKTVDEVMAEVLKDLPFYQESGGGVTLSGGEVLYQADFAIALLQELKNKQIHTAIETTGYAKTAIFQKVIDLVDFIYFDLKHYDDQKHLAGTGVHQQLILDNLTYALAHHQNVVVRIPIIPNYNNQLADAHEFARFCQNLGITKVELLPFHQFGEKKYEQLNRQYRLANVAQLHTEDLSHHQEIFQQAGIACCVR</sequence>
<dbReference type="EMBL" id="ASWJ01000008">
    <property type="protein sequence ID" value="EOW80491.1"/>
    <property type="molecule type" value="Genomic_DNA"/>
</dbReference>
<dbReference type="PANTHER" id="PTHR30352">
    <property type="entry name" value="PYRUVATE FORMATE-LYASE-ACTIVATING ENZYME"/>
    <property type="match status" value="1"/>
</dbReference>
<dbReference type="GO" id="GO:0051539">
    <property type="term" value="F:4 iron, 4 sulfur cluster binding"/>
    <property type="evidence" value="ECO:0007669"/>
    <property type="project" value="UniProtKB-KW"/>
</dbReference>
<evidence type="ECO:0000256" key="4">
    <source>
        <dbReference type="ARBA" id="ARBA00022691"/>
    </source>
</evidence>
<dbReference type="RefSeq" id="WP_016183190.1">
    <property type="nucleotide sequence ID" value="NZ_JXKI01000001.1"/>
</dbReference>
<dbReference type="InterPro" id="IPR034457">
    <property type="entry name" value="Organic_radical-activating"/>
</dbReference>
<dbReference type="Pfam" id="PF04055">
    <property type="entry name" value="Radical_SAM"/>
    <property type="match status" value="1"/>
</dbReference>
<evidence type="ECO:0000256" key="5">
    <source>
        <dbReference type="ARBA" id="ARBA00022723"/>
    </source>
</evidence>